<accession>A0ABW0KU11</accession>
<dbReference type="HAMAP" id="MF_00446">
    <property type="entry name" value="PanD"/>
    <property type="match status" value="1"/>
</dbReference>
<evidence type="ECO:0000256" key="3">
    <source>
        <dbReference type="ARBA" id="ARBA00022793"/>
    </source>
</evidence>
<gene>
    <name evidence="9 10" type="primary">panD</name>
    <name evidence="10" type="ORF">ACFQDI_18725</name>
</gene>
<dbReference type="Pfam" id="PF02261">
    <property type="entry name" value="Asp_decarbox"/>
    <property type="match status" value="1"/>
</dbReference>
<comment type="cofactor">
    <cofactor evidence="9">
        <name>pyruvate</name>
        <dbReference type="ChEBI" id="CHEBI:15361"/>
    </cofactor>
    <text evidence="9">Binds 1 pyruvoyl group covalently per subunit.</text>
</comment>
<dbReference type="RefSeq" id="WP_377169643.1">
    <property type="nucleotide sequence ID" value="NZ_JBHSMQ010000007.1"/>
</dbReference>
<keyword evidence="8 9" id="KW-0670">Pyruvate</keyword>
<keyword evidence="2 9" id="KW-0566">Pantothenate biosynthesis</keyword>
<keyword evidence="1 9" id="KW-0963">Cytoplasm</keyword>
<dbReference type="GO" id="GO:0004068">
    <property type="term" value="F:aspartate 1-decarboxylase activity"/>
    <property type="evidence" value="ECO:0007669"/>
    <property type="project" value="UniProtKB-EC"/>
</dbReference>
<evidence type="ECO:0000256" key="4">
    <source>
        <dbReference type="ARBA" id="ARBA00022813"/>
    </source>
</evidence>
<feature type="active site" description="Schiff-base intermediate with substrate; via pyruvic acid" evidence="9">
    <location>
        <position position="32"/>
    </location>
</feature>
<sequence length="123" mass="13469">MNDAIWRVLRTLLKSKLHRAAITDANIAYEGSITIPTDLMEKADLWNGEKVLVTSITNGARLETYVIPGPSGSGQIIVNGAAAHLINTGHRVTIMAWGESENPIIPKRLLLNERNEVVNDTVL</sequence>
<proteinExistence type="inferred from homology"/>
<comment type="pathway">
    <text evidence="9">Cofactor biosynthesis; (R)-pantothenate biosynthesis; beta-alanine from L-aspartate: step 1/1.</text>
</comment>
<dbReference type="PANTHER" id="PTHR21012">
    <property type="entry name" value="ASPARTATE 1-DECARBOXYLASE"/>
    <property type="match status" value="1"/>
</dbReference>
<dbReference type="EMBL" id="JBHSMQ010000007">
    <property type="protein sequence ID" value="MFC5456909.1"/>
    <property type="molecule type" value="Genomic_DNA"/>
</dbReference>
<dbReference type="PANTHER" id="PTHR21012:SF0">
    <property type="entry name" value="ASPARTATE 1-DECARBOXYLASE"/>
    <property type="match status" value="1"/>
</dbReference>
<evidence type="ECO:0000256" key="8">
    <source>
        <dbReference type="ARBA" id="ARBA00023317"/>
    </source>
</evidence>
<comment type="caution">
    <text evidence="10">The sequence shown here is derived from an EMBL/GenBank/DDBJ whole genome shotgun (WGS) entry which is preliminary data.</text>
</comment>
<dbReference type="Gene3D" id="2.40.40.20">
    <property type="match status" value="1"/>
</dbReference>
<evidence type="ECO:0000256" key="7">
    <source>
        <dbReference type="ARBA" id="ARBA00023270"/>
    </source>
</evidence>
<comment type="PTM">
    <text evidence="9">Is synthesized initially as an inactive proenzyme, which is activated by self-cleavage at a specific serine bond to produce a beta-subunit with a hydroxyl group at its C-terminus and an alpha-subunit with a pyruvoyl group at its N-terminus.</text>
</comment>
<comment type="similarity">
    <text evidence="9">Belongs to the PanD family.</text>
</comment>
<evidence type="ECO:0000256" key="1">
    <source>
        <dbReference type="ARBA" id="ARBA00022490"/>
    </source>
</evidence>
<evidence type="ECO:0000313" key="10">
    <source>
        <dbReference type="EMBL" id="MFC5456909.1"/>
    </source>
</evidence>
<evidence type="ECO:0000256" key="5">
    <source>
        <dbReference type="ARBA" id="ARBA00023145"/>
    </source>
</evidence>
<dbReference type="SUPFAM" id="SSF50692">
    <property type="entry name" value="ADC-like"/>
    <property type="match status" value="1"/>
</dbReference>
<dbReference type="InterPro" id="IPR009010">
    <property type="entry name" value="Asp_de-COase-like_dom_sf"/>
</dbReference>
<feature type="modified residue" description="Pyruvic acid (Ser)" evidence="9">
    <location>
        <position position="32"/>
    </location>
</feature>
<evidence type="ECO:0000313" key="11">
    <source>
        <dbReference type="Proteomes" id="UP001596052"/>
    </source>
</evidence>
<protein>
    <recommendedName>
        <fullName evidence="9">Aspartate 1-decarboxylase</fullName>
        <ecNumber evidence="9">4.1.1.11</ecNumber>
    </recommendedName>
    <alternativeName>
        <fullName evidence="9">Aspartate alpha-decarboxylase</fullName>
    </alternativeName>
    <component>
        <recommendedName>
            <fullName evidence="9">Aspartate 1-decarboxylase beta chain</fullName>
        </recommendedName>
    </component>
    <component>
        <recommendedName>
            <fullName evidence="9">Aspartate 1-decarboxylase alpha chain</fullName>
        </recommendedName>
    </component>
</protein>
<comment type="subunit">
    <text evidence="9">Heterooctamer of four alpha and four beta subunits.</text>
</comment>
<keyword evidence="5 9" id="KW-0865">Zymogen</keyword>
<keyword evidence="3 9" id="KW-0210">Decarboxylase</keyword>
<dbReference type="EC" id="4.1.1.11" evidence="9"/>
<feature type="active site" description="Proton donor" evidence="9">
    <location>
        <position position="65"/>
    </location>
</feature>
<dbReference type="CDD" id="cd06919">
    <property type="entry name" value="Asp_decarbox"/>
    <property type="match status" value="1"/>
</dbReference>
<reference evidence="11" key="1">
    <citation type="journal article" date="2019" name="Int. J. Syst. Evol. Microbiol.">
        <title>The Global Catalogue of Microorganisms (GCM) 10K type strain sequencing project: providing services to taxonomists for standard genome sequencing and annotation.</title>
        <authorList>
            <consortium name="The Broad Institute Genomics Platform"/>
            <consortium name="The Broad Institute Genome Sequencing Center for Infectious Disease"/>
            <person name="Wu L."/>
            <person name="Ma J."/>
        </authorList>
    </citation>
    <scope>NUCLEOTIDE SEQUENCE [LARGE SCALE GENOMIC DNA]</scope>
    <source>
        <strain evidence="11">CGMCC 4.1469</strain>
    </source>
</reference>
<dbReference type="InterPro" id="IPR003190">
    <property type="entry name" value="Asp_decarbox"/>
</dbReference>
<feature type="chain" id="PRO_5044909405" description="Aspartate 1-decarboxylase alpha chain" evidence="9">
    <location>
        <begin position="32"/>
        <end position="123"/>
    </location>
</feature>
<keyword evidence="6 9" id="KW-0456">Lyase</keyword>
<comment type="catalytic activity">
    <reaction evidence="9">
        <text>L-aspartate + H(+) = beta-alanine + CO2</text>
        <dbReference type="Rhea" id="RHEA:19497"/>
        <dbReference type="ChEBI" id="CHEBI:15378"/>
        <dbReference type="ChEBI" id="CHEBI:16526"/>
        <dbReference type="ChEBI" id="CHEBI:29991"/>
        <dbReference type="ChEBI" id="CHEBI:57966"/>
        <dbReference type="EC" id="4.1.1.11"/>
    </reaction>
</comment>
<feature type="binding site" evidence="9">
    <location>
        <begin position="80"/>
        <end position="82"/>
    </location>
    <ligand>
        <name>substrate</name>
    </ligand>
</feature>
<name>A0ABW0KU11_9BACT</name>
<evidence type="ECO:0000256" key="6">
    <source>
        <dbReference type="ARBA" id="ARBA00023239"/>
    </source>
</evidence>
<comment type="subcellular location">
    <subcellularLocation>
        <location evidence="9">Cytoplasm</location>
    </subcellularLocation>
</comment>
<evidence type="ECO:0000256" key="2">
    <source>
        <dbReference type="ARBA" id="ARBA00022655"/>
    </source>
</evidence>
<keyword evidence="4 9" id="KW-0068">Autocatalytic cleavage</keyword>
<feature type="chain" id="PRO_5044909406" description="Aspartate 1-decarboxylase beta chain" evidence="9">
    <location>
        <begin position="1"/>
        <end position="31"/>
    </location>
</feature>
<comment type="function">
    <text evidence="9">Catalyzes the pyruvoyl-dependent decarboxylation of aspartate to produce beta-alanine.</text>
</comment>
<feature type="binding site" evidence="9">
    <location>
        <position position="64"/>
    </location>
    <ligand>
        <name>substrate</name>
    </ligand>
</feature>
<dbReference type="NCBIfam" id="TIGR00223">
    <property type="entry name" value="panD"/>
    <property type="match status" value="1"/>
</dbReference>
<dbReference type="Proteomes" id="UP001596052">
    <property type="component" value="Unassembled WGS sequence"/>
</dbReference>
<keyword evidence="11" id="KW-1185">Reference proteome</keyword>
<evidence type="ECO:0000256" key="9">
    <source>
        <dbReference type="HAMAP-Rule" id="MF_00446"/>
    </source>
</evidence>
<keyword evidence="7 9" id="KW-0704">Schiff base</keyword>
<organism evidence="10 11">
    <name type="scientific">Prosthecobacter fluviatilis</name>
    <dbReference type="NCBI Taxonomy" id="445931"/>
    <lineage>
        <taxon>Bacteria</taxon>
        <taxon>Pseudomonadati</taxon>
        <taxon>Verrucomicrobiota</taxon>
        <taxon>Verrucomicrobiia</taxon>
        <taxon>Verrucomicrobiales</taxon>
        <taxon>Verrucomicrobiaceae</taxon>
        <taxon>Prosthecobacter</taxon>
    </lineage>
</organism>